<keyword evidence="6" id="KW-0732">Signal</keyword>
<evidence type="ECO:0000259" key="7">
    <source>
        <dbReference type="Pfam" id="PF00675"/>
    </source>
</evidence>
<dbReference type="InterPro" id="IPR011765">
    <property type="entry name" value="Pept_M16_N"/>
</dbReference>
<evidence type="ECO:0000313" key="9">
    <source>
        <dbReference type="EMBL" id="HEC05950.1"/>
    </source>
</evidence>
<feature type="domain" description="Peptidase M16 C-terminal" evidence="8">
    <location>
        <begin position="193"/>
        <end position="375"/>
    </location>
</feature>
<organism evidence="9">
    <name type="scientific">Thiolapillus brandeum</name>
    <dbReference type="NCBI Taxonomy" id="1076588"/>
    <lineage>
        <taxon>Bacteria</taxon>
        <taxon>Pseudomonadati</taxon>
        <taxon>Pseudomonadota</taxon>
        <taxon>Gammaproteobacteria</taxon>
        <taxon>Chromatiales</taxon>
        <taxon>Sedimenticolaceae</taxon>
        <taxon>Thiolapillus</taxon>
    </lineage>
</organism>
<evidence type="ECO:0000256" key="3">
    <source>
        <dbReference type="ARBA" id="ARBA00022801"/>
    </source>
</evidence>
<gene>
    <name evidence="9" type="ORF">ENJ12_03810</name>
</gene>
<dbReference type="GO" id="GO:0008237">
    <property type="term" value="F:metallopeptidase activity"/>
    <property type="evidence" value="ECO:0007669"/>
    <property type="project" value="UniProtKB-KW"/>
</dbReference>
<sequence length="453" mass="50446">MKKIFCKMWPVLLLVFSGAMAGQKLPVHTYKLDNGLTLVVSEDHSSPTFGLSIAYHVGFRLEPRGRTGFAHLFEHMMFEGTPNAPKGSFVKIIQGGGGSLNGSTRYDYTNYISTAPVSALEPVLWLEADRMRHLDFSEENLDNQRDVVKEEIRVNVKNKPYGLFFWTDLAALAFNKWENAHDGYGSFVDLDKASIEDVERFHHTYYAPNNAVIAIAGDVDGDTAYKLVNKYFGSIPAAKLPTLPDVSEKPNTKERFEKETDEHAMAPALAIGWKMPGPDSADYYPLAVLGEVLLGGDASLLYQKMVKEKQSMLSISGGMGWPLGDPLTFAGPSLMVAFGIYKPGSSAAQDTSDIQGVIDQLARQGIDPKRLKAVKTKMIADFYKQLASYIDRADYLAITQLLHGDANLVNRYPDLIRKITSKDIQRVAEKYLTVANRSWIDRQVAQQHQEKQP</sequence>
<feature type="chain" id="PRO_5032932114" evidence="6">
    <location>
        <begin position="22"/>
        <end position="453"/>
    </location>
</feature>
<keyword evidence="2" id="KW-0645">Protease</keyword>
<dbReference type="InterPro" id="IPR007863">
    <property type="entry name" value="Peptidase_M16_C"/>
</dbReference>
<name>A0A831RW68_9GAMM</name>
<dbReference type="PANTHER" id="PTHR43690">
    <property type="entry name" value="NARDILYSIN"/>
    <property type="match status" value="1"/>
</dbReference>
<dbReference type="PANTHER" id="PTHR43690:SF17">
    <property type="entry name" value="PROTEIN YHJJ"/>
    <property type="match status" value="1"/>
</dbReference>
<keyword evidence="4" id="KW-0862">Zinc</keyword>
<dbReference type="Pfam" id="PF00675">
    <property type="entry name" value="Peptidase_M16"/>
    <property type="match status" value="1"/>
</dbReference>
<dbReference type="Gene3D" id="3.30.830.10">
    <property type="entry name" value="Metalloenzyme, LuxS/M16 peptidase-like"/>
    <property type="match status" value="2"/>
</dbReference>
<dbReference type="InterPro" id="IPR050626">
    <property type="entry name" value="Peptidase_M16"/>
</dbReference>
<reference evidence="9" key="1">
    <citation type="journal article" date="2020" name="mSystems">
        <title>Genome- and Community-Level Interaction Insights into Carbon Utilization and Element Cycling Functions of Hydrothermarchaeota in Hydrothermal Sediment.</title>
        <authorList>
            <person name="Zhou Z."/>
            <person name="Liu Y."/>
            <person name="Xu W."/>
            <person name="Pan J."/>
            <person name="Luo Z.H."/>
            <person name="Li M."/>
        </authorList>
    </citation>
    <scope>NUCLEOTIDE SEQUENCE [LARGE SCALE GENOMIC DNA]</scope>
    <source>
        <strain evidence="9">HyVt-458</strain>
    </source>
</reference>
<evidence type="ECO:0000256" key="4">
    <source>
        <dbReference type="ARBA" id="ARBA00022833"/>
    </source>
</evidence>
<evidence type="ECO:0000256" key="6">
    <source>
        <dbReference type="SAM" id="SignalP"/>
    </source>
</evidence>
<dbReference type="InterPro" id="IPR011249">
    <property type="entry name" value="Metalloenz_LuxS/M16"/>
</dbReference>
<feature type="signal peptide" evidence="6">
    <location>
        <begin position="1"/>
        <end position="21"/>
    </location>
</feature>
<comment type="similarity">
    <text evidence="1">Belongs to the peptidase M16 family.</text>
</comment>
<evidence type="ECO:0000256" key="5">
    <source>
        <dbReference type="ARBA" id="ARBA00023049"/>
    </source>
</evidence>
<comment type="caution">
    <text evidence="9">The sequence shown here is derived from an EMBL/GenBank/DDBJ whole genome shotgun (WGS) entry which is preliminary data.</text>
</comment>
<dbReference type="GO" id="GO:0006508">
    <property type="term" value="P:proteolysis"/>
    <property type="evidence" value="ECO:0007669"/>
    <property type="project" value="UniProtKB-KW"/>
</dbReference>
<evidence type="ECO:0000259" key="8">
    <source>
        <dbReference type="Pfam" id="PF05193"/>
    </source>
</evidence>
<evidence type="ECO:0000256" key="2">
    <source>
        <dbReference type="ARBA" id="ARBA00022670"/>
    </source>
</evidence>
<accession>A0A831RW68</accession>
<dbReference type="SUPFAM" id="SSF63411">
    <property type="entry name" value="LuxS/MPP-like metallohydrolase"/>
    <property type="match status" value="2"/>
</dbReference>
<dbReference type="Proteomes" id="UP000886339">
    <property type="component" value="Unassembled WGS sequence"/>
</dbReference>
<keyword evidence="5" id="KW-0482">Metalloprotease</keyword>
<proteinExistence type="inferred from homology"/>
<dbReference type="GO" id="GO:0046872">
    <property type="term" value="F:metal ion binding"/>
    <property type="evidence" value="ECO:0007669"/>
    <property type="project" value="InterPro"/>
</dbReference>
<dbReference type="EMBL" id="DRLF01000139">
    <property type="protein sequence ID" value="HEC05950.1"/>
    <property type="molecule type" value="Genomic_DNA"/>
</dbReference>
<feature type="domain" description="Peptidase M16 N-terminal" evidence="7">
    <location>
        <begin position="39"/>
        <end position="158"/>
    </location>
</feature>
<keyword evidence="3" id="KW-0378">Hydrolase</keyword>
<dbReference type="AlphaFoldDB" id="A0A831RW68"/>
<protein>
    <submittedName>
        <fullName evidence="9">Insulinase family protein</fullName>
    </submittedName>
</protein>
<evidence type="ECO:0000256" key="1">
    <source>
        <dbReference type="ARBA" id="ARBA00007261"/>
    </source>
</evidence>
<dbReference type="Pfam" id="PF05193">
    <property type="entry name" value="Peptidase_M16_C"/>
    <property type="match status" value="1"/>
</dbReference>